<comment type="caution">
    <text evidence="1">The sequence shown here is derived from an EMBL/GenBank/DDBJ whole genome shotgun (WGS) entry which is preliminary data.</text>
</comment>
<evidence type="ECO:0000313" key="1">
    <source>
        <dbReference type="EMBL" id="TPG34086.1"/>
    </source>
</evidence>
<evidence type="ECO:0000313" key="2">
    <source>
        <dbReference type="Proteomes" id="UP000319700"/>
    </source>
</evidence>
<name>A0A502EC60_9FLAO</name>
<sequence length="123" mass="13953">MKHFFKLSIFTFIIAQSSFAQKYDVNLISKDSKINFAKTQKRGIKSNNVIYYVEKDLQTISAYKKNKLKWQTNVISVCGKPSVGVPEIRYVGFSTNKLLVIIGKHDFVEVDITNGKTKLVGSD</sequence>
<reference evidence="1 2" key="1">
    <citation type="journal article" date="2019" name="Environ. Microbiol.">
        <title>Species interactions and distinct microbial communities in high Arctic permafrost affected cryosols are associated with the CH4 and CO2 gas fluxes.</title>
        <authorList>
            <person name="Altshuler I."/>
            <person name="Hamel J."/>
            <person name="Turney S."/>
            <person name="Magnuson E."/>
            <person name="Levesque R."/>
            <person name="Greer C."/>
            <person name="Whyte L.G."/>
        </authorList>
    </citation>
    <scope>NUCLEOTIDE SEQUENCE [LARGE SCALE GENOMIC DNA]</scope>
    <source>
        <strain evidence="1 2">42</strain>
    </source>
</reference>
<proteinExistence type="predicted"/>
<dbReference type="OrthoDB" id="880445at2"/>
<accession>A0A502EC60</accession>
<dbReference type="AlphaFoldDB" id="A0A502EC60"/>
<dbReference type="Proteomes" id="UP000319700">
    <property type="component" value="Unassembled WGS sequence"/>
</dbReference>
<keyword evidence="2" id="KW-1185">Reference proteome</keyword>
<organism evidence="1 2">
    <name type="scientific">Flavobacterium pectinovorum</name>
    <dbReference type="NCBI Taxonomy" id="29533"/>
    <lineage>
        <taxon>Bacteria</taxon>
        <taxon>Pseudomonadati</taxon>
        <taxon>Bacteroidota</taxon>
        <taxon>Flavobacteriia</taxon>
        <taxon>Flavobacteriales</taxon>
        <taxon>Flavobacteriaceae</taxon>
        <taxon>Flavobacterium</taxon>
    </lineage>
</organism>
<protein>
    <submittedName>
        <fullName evidence="1">Uncharacterized protein</fullName>
    </submittedName>
</protein>
<dbReference type="RefSeq" id="WP_140511287.1">
    <property type="nucleotide sequence ID" value="NZ_RCZH01000019.1"/>
</dbReference>
<dbReference type="EMBL" id="RCZH01000019">
    <property type="protein sequence ID" value="TPG34086.1"/>
    <property type="molecule type" value="Genomic_DNA"/>
</dbReference>
<gene>
    <name evidence="1" type="ORF">EAH81_23065</name>
</gene>